<organism evidence="1 2">
    <name type="scientific">Yaniella flava</name>
    <dbReference type="NCBI Taxonomy" id="287930"/>
    <lineage>
        <taxon>Bacteria</taxon>
        <taxon>Bacillati</taxon>
        <taxon>Actinomycetota</taxon>
        <taxon>Actinomycetes</taxon>
        <taxon>Micrococcales</taxon>
        <taxon>Micrococcaceae</taxon>
        <taxon>Yaniella</taxon>
    </lineage>
</organism>
<reference evidence="1 2" key="1">
    <citation type="journal article" date="2019" name="Int. J. Syst. Evol. Microbiol.">
        <title>The Global Catalogue of Microorganisms (GCM) 10K type strain sequencing project: providing services to taxonomists for standard genome sequencing and annotation.</title>
        <authorList>
            <consortium name="The Broad Institute Genomics Platform"/>
            <consortium name="The Broad Institute Genome Sequencing Center for Infectious Disease"/>
            <person name="Wu L."/>
            <person name="Ma J."/>
        </authorList>
    </citation>
    <scope>NUCLEOTIDE SEQUENCE [LARGE SCALE GENOMIC DNA]</scope>
    <source>
        <strain evidence="1 2">JCM 13595</strain>
    </source>
</reference>
<keyword evidence="2" id="KW-1185">Reference proteome</keyword>
<evidence type="ECO:0000313" key="2">
    <source>
        <dbReference type="Proteomes" id="UP001501461"/>
    </source>
</evidence>
<comment type="caution">
    <text evidence="1">The sequence shown here is derived from an EMBL/GenBank/DDBJ whole genome shotgun (WGS) entry which is preliminary data.</text>
</comment>
<accession>A0ABN2UZ58</accession>
<dbReference type="EMBL" id="BAAAMN010000072">
    <property type="protein sequence ID" value="GAA2046569.1"/>
    <property type="molecule type" value="Genomic_DNA"/>
</dbReference>
<proteinExistence type="predicted"/>
<name>A0ABN2UZ58_9MICC</name>
<sequence length="155" mass="16157">MALVEIPTMAEIGTGINWVADGACEMASSAVQDFVTNPSVAEAGLSMVASQIEVLEQLVQTLREVCAGIEDVHGKLATTHQLEWHSPAGNAFRHAVGLGQERAKRLEETAMDTAMLASQGVDELRIMISALQSLLAAGRAALGDVAGSAVGRVCS</sequence>
<protein>
    <submittedName>
        <fullName evidence="1">Uncharacterized protein</fullName>
    </submittedName>
</protein>
<dbReference type="Proteomes" id="UP001501461">
    <property type="component" value="Unassembled WGS sequence"/>
</dbReference>
<dbReference type="RefSeq" id="WP_343960135.1">
    <property type="nucleotide sequence ID" value="NZ_BAAAMN010000072.1"/>
</dbReference>
<gene>
    <name evidence="1" type="ORF">GCM10009720_29320</name>
</gene>
<evidence type="ECO:0000313" key="1">
    <source>
        <dbReference type="EMBL" id="GAA2046569.1"/>
    </source>
</evidence>